<dbReference type="Gene3D" id="3.40.190.10">
    <property type="entry name" value="Periplasmic binding protein-like II"/>
    <property type="match status" value="2"/>
</dbReference>
<dbReference type="PANTHER" id="PTHR30632:SF11">
    <property type="entry name" value="BLR4797 PROTEIN"/>
    <property type="match status" value="1"/>
</dbReference>
<dbReference type="PANTHER" id="PTHR30632">
    <property type="entry name" value="MOLYBDATE-BINDING PERIPLASMIC PROTEIN"/>
    <property type="match status" value="1"/>
</dbReference>
<reference evidence="2" key="1">
    <citation type="submission" date="2015-06" db="EMBL/GenBank/DDBJ databases">
        <title>Comparative genomics of Burkholderia leaf nodule symbionts.</title>
        <authorList>
            <person name="Carlier A."/>
            <person name="Eberl L."/>
            <person name="Pinto-Carbo M."/>
        </authorList>
    </citation>
    <scope>NUCLEOTIDE SEQUENCE [LARGE SCALE GENOMIC DNA]</scope>
    <source>
        <strain evidence="2">UZHbot4</strain>
    </source>
</reference>
<proteinExistence type="predicted"/>
<evidence type="ECO:0000313" key="2">
    <source>
        <dbReference type="Proteomes" id="UP000036959"/>
    </source>
</evidence>
<organism evidence="1 2">
    <name type="scientific">Candidatus Burkholderia verschuerenii</name>
    <dbReference type="NCBI Taxonomy" id="242163"/>
    <lineage>
        <taxon>Bacteria</taxon>
        <taxon>Pseudomonadati</taxon>
        <taxon>Pseudomonadota</taxon>
        <taxon>Betaproteobacteria</taxon>
        <taxon>Burkholderiales</taxon>
        <taxon>Burkholderiaceae</taxon>
        <taxon>Burkholderia</taxon>
    </lineage>
</organism>
<sequence>MKLTGISSMATRQVLADLADAYAHRTGQHVAIQSVGGVAAAKRVAEGESFDIVVLASAAIDTLIAAGRVDATSRVSVARSGVSVAVAAGSRHPSIDTEVDVRAALLSARSIGYSTGPSGAYLTKLFERWNIADAIASRIVQAPPGVAVRSLIAKGEVELGFQQTSELIGVEGIDILGPLPHAIQAVTVFQAAICTNAHAPQEARAWLAFLTSPDADEVKLRHGMEPA</sequence>
<dbReference type="GO" id="GO:0015689">
    <property type="term" value="P:molybdate ion transport"/>
    <property type="evidence" value="ECO:0007669"/>
    <property type="project" value="TreeGrafter"/>
</dbReference>
<keyword evidence="2" id="KW-1185">Reference proteome</keyword>
<name>A0A0L0MIG8_9BURK</name>
<accession>A0A0L0MIG8</accession>
<dbReference type="GO" id="GO:0030973">
    <property type="term" value="F:molybdate ion binding"/>
    <property type="evidence" value="ECO:0007669"/>
    <property type="project" value="TreeGrafter"/>
</dbReference>
<evidence type="ECO:0000313" key="1">
    <source>
        <dbReference type="EMBL" id="KND62085.1"/>
    </source>
</evidence>
<dbReference type="SUPFAM" id="SSF53850">
    <property type="entry name" value="Periplasmic binding protein-like II"/>
    <property type="match status" value="1"/>
</dbReference>
<dbReference type="RefSeq" id="WP_232316350.1">
    <property type="nucleotide sequence ID" value="NZ_LFJJ01000006.1"/>
</dbReference>
<protein>
    <submittedName>
        <fullName evidence="1">Putative ABC transport system, periplasmic component</fullName>
    </submittedName>
</protein>
<dbReference type="Proteomes" id="UP000036959">
    <property type="component" value="Unassembled WGS sequence"/>
</dbReference>
<dbReference type="AlphaFoldDB" id="A0A0L0MIG8"/>
<dbReference type="Pfam" id="PF13531">
    <property type="entry name" value="SBP_bac_11"/>
    <property type="match status" value="1"/>
</dbReference>
<dbReference type="InterPro" id="IPR050682">
    <property type="entry name" value="ModA/WtpA"/>
</dbReference>
<gene>
    <name evidence="1" type="ORF">BVER_02175</name>
</gene>
<comment type="caution">
    <text evidence="1">The sequence shown here is derived from an EMBL/GenBank/DDBJ whole genome shotgun (WGS) entry which is preliminary data.</text>
</comment>
<dbReference type="EMBL" id="LFJJ01000006">
    <property type="protein sequence ID" value="KND62085.1"/>
    <property type="molecule type" value="Genomic_DNA"/>
</dbReference>
<dbReference type="PATRIC" id="fig|242163.4.peg.5824"/>